<proteinExistence type="predicted"/>
<accession>A0AAW7XBN6</accession>
<dbReference type="InterPro" id="IPR057382">
    <property type="entry name" value="TseH"/>
</dbReference>
<dbReference type="RefSeq" id="WP_303494455.1">
    <property type="nucleotide sequence ID" value="NZ_JAUOPB010000222.1"/>
</dbReference>
<feature type="non-terminal residue" evidence="2">
    <location>
        <position position="1"/>
    </location>
</feature>
<protein>
    <recommendedName>
        <fullName evidence="1">Type VI secretion system effector TseH-like domain-containing protein</fullName>
    </recommendedName>
</protein>
<organism evidence="2 3">
    <name type="scientific">Saccharophagus degradans</name>
    <dbReference type="NCBI Taxonomy" id="86304"/>
    <lineage>
        <taxon>Bacteria</taxon>
        <taxon>Pseudomonadati</taxon>
        <taxon>Pseudomonadota</taxon>
        <taxon>Gammaproteobacteria</taxon>
        <taxon>Cellvibrionales</taxon>
        <taxon>Cellvibrionaceae</taxon>
        <taxon>Saccharophagus</taxon>
    </lineage>
</organism>
<evidence type="ECO:0000313" key="2">
    <source>
        <dbReference type="EMBL" id="MDO6425073.1"/>
    </source>
</evidence>
<feature type="non-terminal residue" evidence="2">
    <location>
        <position position="91"/>
    </location>
</feature>
<reference evidence="2" key="1">
    <citation type="submission" date="2023-07" db="EMBL/GenBank/DDBJ databases">
        <title>Genome content predicts the carbon catabolic preferences of heterotrophic bacteria.</title>
        <authorList>
            <person name="Gralka M."/>
        </authorList>
    </citation>
    <scope>NUCLEOTIDE SEQUENCE</scope>
    <source>
        <strain evidence="2">I3M17_2</strain>
    </source>
</reference>
<name>A0AAW7XBN6_9GAMM</name>
<dbReference type="Pfam" id="PF25218">
    <property type="entry name" value="TseH"/>
    <property type="match status" value="1"/>
</dbReference>
<evidence type="ECO:0000259" key="1">
    <source>
        <dbReference type="Pfam" id="PF25218"/>
    </source>
</evidence>
<dbReference type="Proteomes" id="UP001169760">
    <property type="component" value="Unassembled WGS sequence"/>
</dbReference>
<dbReference type="AlphaFoldDB" id="A0AAW7XBN6"/>
<comment type="caution">
    <text evidence="2">The sequence shown here is derived from an EMBL/GenBank/DDBJ whole genome shotgun (WGS) entry which is preliminary data.</text>
</comment>
<sequence>KDTDVELEVPIKAKVANDEVSNLEALLLWLEAHPEKTHGEGRLVAGVNAMVDYQKAKDYIGSLLEAKEIAYGAFVKKGSNCARFVTDTLVN</sequence>
<gene>
    <name evidence="2" type="ORF">Q4521_21510</name>
</gene>
<evidence type="ECO:0000313" key="3">
    <source>
        <dbReference type="Proteomes" id="UP001169760"/>
    </source>
</evidence>
<dbReference type="EMBL" id="JAUOPB010000222">
    <property type="protein sequence ID" value="MDO6425073.1"/>
    <property type="molecule type" value="Genomic_DNA"/>
</dbReference>
<feature type="domain" description="Type VI secretion system effector TseH-like" evidence="1">
    <location>
        <begin position="1"/>
        <end position="90"/>
    </location>
</feature>